<comment type="subcellular location">
    <subcellularLocation>
        <location evidence="1">Membrane</location>
        <topology evidence="1">Multi-pass membrane protein</topology>
    </subcellularLocation>
</comment>
<evidence type="ECO:0000256" key="2">
    <source>
        <dbReference type="ARBA" id="ARBA00005364"/>
    </source>
</evidence>
<reference evidence="11" key="3">
    <citation type="submission" date="2025-09" db="UniProtKB">
        <authorList>
            <consortium name="Ensembl"/>
        </authorList>
    </citation>
    <scope>IDENTIFICATION</scope>
</reference>
<dbReference type="GO" id="GO:0016020">
    <property type="term" value="C:membrane"/>
    <property type="evidence" value="ECO:0007669"/>
    <property type="project" value="UniProtKB-SubCell"/>
</dbReference>
<reference evidence="11 12" key="1">
    <citation type="journal article" date="2021" name="G3 (Bethesda)">
        <title>Improved contiguity of the threespine stickleback genome using long-read sequencing.</title>
        <authorList>
            <person name="Nath S."/>
            <person name="Shaw D.E."/>
            <person name="White M.A."/>
        </authorList>
    </citation>
    <scope>NUCLEOTIDE SEQUENCE [LARGE SCALE GENOMIC DNA]</scope>
    <source>
        <strain evidence="11 12">Lake Benthic</strain>
    </source>
</reference>
<feature type="transmembrane region" description="Helical" evidence="9">
    <location>
        <begin position="86"/>
        <end position="110"/>
    </location>
</feature>
<comment type="similarity">
    <text evidence="2">Belongs to the Ca(2+):cation antiporter (CaCA) (TC 2.A.19) family. SLC24A subfamily.</text>
</comment>
<evidence type="ECO:0000256" key="3">
    <source>
        <dbReference type="ARBA" id="ARBA00022449"/>
    </source>
</evidence>
<dbReference type="PANTHER" id="PTHR10846">
    <property type="entry name" value="SODIUM/POTASSIUM/CALCIUM EXCHANGER"/>
    <property type="match status" value="1"/>
</dbReference>
<keyword evidence="4" id="KW-0406">Ion transport</keyword>
<dbReference type="GO" id="GO:0006874">
    <property type="term" value="P:intracellular calcium ion homeostasis"/>
    <property type="evidence" value="ECO:0007669"/>
    <property type="project" value="TreeGrafter"/>
</dbReference>
<evidence type="ECO:0000256" key="5">
    <source>
        <dbReference type="ARBA" id="ARBA00022692"/>
    </source>
</evidence>
<evidence type="ECO:0000313" key="12">
    <source>
        <dbReference type="Proteomes" id="UP000007635"/>
    </source>
</evidence>
<dbReference type="PANTHER" id="PTHR10846:SF61">
    <property type="entry name" value="SODIUM_POTASSIUM_CALCIUM EXCHANGER 5"/>
    <property type="match status" value="1"/>
</dbReference>
<accession>A0AAQ4PLA0</accession>
<keyword evidence="3" id="KW-0050">Antiport</keyword>
<name>A0AAQ4PLA0_GASAC</name>
<proteinExistence type="inferred from homology"/>
<dbReference type="AlphaFoldDB" id="A0AAQ4PLA0"/>
<keyword evidence="4" id="KW-0106">Calcium</keyword>
<evidence type="ECO:0000256" key="6">
    <source>
        <dbReference type="ARBA" id="ARBA00022989"/>
    </source>
</evidence>
<dbReference type="Proteomes" id="UP000007635">
    <property type="component" value="Chromosome II"/>
</dbReference>
<evidence type="ECO:0000313" key="11">
    <source>
        <dbReference type="Ensembl" id="ENSGACP00000039163.1"/>
    </source>
</evidence>
<organism evidence="11 12">
    <name type="scientific">Gasterosteus aculeatus aculeatus</name>
    <name type="common">three-spined stickleback</name>
    <dbReference type="NCBI Taxonomy" id="481459"/>
    <lineage>
        <taxon>Eukaryota</taxon>
        <taxon>Metazoa</taxon>
        <taxon>Chordata</taxon>
        <taxon>Craniata</taxon>
        <taxon>Vertebrata</taxon>
        <taxon>Euteleostomi</taxon>
        <taxon>Actinopterygii</taxon>
        <taxon>Neopterygii</taxon>
        <taxon>Teleostei</taxon>
        <taxon>Neoteleostei</taxon>
        <taxon>Acanthomorphata</taxon>
        <taxon>Eupercaria</taxon>
        <taxon>Perciformes</taxon>
        <taxon>Cottioidei</taxon>
        <taxon>Gasterosteales</taxon>
        <taxon>Gasterosteidae</taxon>
        <taxon>Gasterosteus</taxon>
    </lineage>
</organism>
<dbReference type="GeneTree" id="ENSGT01030000234532"/>
<evidence type="ECO:0000256" key="8">
    <source>
        <dbReference type="ARBA" id="ARBA00033627"/>
    </source>
</evidence>
<keyword evidence="7 9" id="KW-0472">Membrane</keyword>
<keyword evidence="5 9" id="KW-0812">Transmembrane</keyword>
<dbReference type="InterPro" id="IPR004481">
    <property type="entry name" value="K/Na/Ca-exchanger"/>
</dbReference>
<keyword evidence="12" id="KW-1185">Reference proteome</keyword>
<dbReference type="Ensembl" id="ENSGACT00000075311.1">
    <property type="protein sequence ID" value="ENSGACP00000039163.1"/>
    <property type="gene ID" value="ENSGACG00000016752.2"/>
</dbReference>
<keyword evidence="4" id="KW-0813">Transport</keyword>
<evidence type="ECO:0000259" key="10">
    <source>
        <dbReference type="Pfam" id="PF01699"/>
    </source>
</evidence>
<keyword evidence="6 9" id="KW-1133">Transmembrane helix</keyword>
<reference evidence="11" key="2">
    <citation type="submission" date="2025-08" db="UniProtKB">
        <authorList>
            <consortium name="Ensembl"/>
        </authorList>
    </citation>
    <scope>IDENTIFICATION</scope>
</reference>
<dbReference type="Gene3D" id="1.20.1420.30">
    <property type="entry name" value="NCX, central ion-binding region"/>
    <property type="match status" value="1"/>
</dbReference>
<dbReference type="InterPro" id="IPR044880">
    <property type="entry name" value="NCX_ion-bd_dom_sf"/>
</dbReference>
<evidence type="ECO:0000256" key="7">
    <source>
        <dbReference type="ARBA" id="ARBA00023136"/>
    </source>
</evidence>
<dbReference type="GO" id="GO:0030318">
    <property type="term" value="P:melanocyte differentiation"/>
    <property type="evidence" value="ECO:0007669"/>
    <property type="project" value="TreeGrafter"/>
</dbReference>
<evidence type="ECO:0000256" key="4">
    <source>
        <dbReference type="ARBA" id="ARBA00022568"/>
    </source>
</evidence>
<evidence type="ECO:0000256" key="1">
    <source>
        <dbReference type="ARBA" id="ARBA00004141"/>
    </source>
</evidence>
<sequence length="112" mass="11858">MNKNLQKKRKDFIPYFLGFVIFLYCAVHLVSFTAKTTKETHSTRVRRALGLGLSQDVAGATFMAAGSSAPELVTAFLGVFVTKGDIGVSTIVGSAVYNLLGICAACGLLAPL</sequence>
<dbReference type="Pfam" id="PF01699">
    <property type="entry name" value="Na_Ca_ex"/>
    <property type="match status" value="1"/>
</dbReference>
<dbReference type="InterPro" id="IPR004837">
    <property type="entry name" value="NaCa_Exmemb"/>
</dbReference>
<dbReference type="GO" id="GO:0005802">
    <property type="term" value="C:trans-Golgi network"/>
    <property type="evidence" value="ECO:0007669"/>
    <property type="project" value="TreeGrafter"/>
</dbReference>
<dbReference type="GO" id="GO:0005262">
    <property type="term" value="F:calcium channel activity"/>
    <property type="evidence" value="ECO:0007669"/>
    <property type="project" value="TreeGrafter"/>
</dbReference>
<protein>
    <submittedName>
        <fullName evidence="11">Solute carrier family 24 member 5</fullName>
    </submittedName>
</protein>
<evidence type="ECO:0000256" key="9">
    <source>
        <dbReference type="SAM" id="Phobius"/>
    </source>
</evidence>
<dbReference type="GO" id="GO:0008273">
    <property type="term" value="F:calcium, potassium:sodium antiporter activity"/>
    <property type="evidence" value="ECO:0007669"/>
    <property type="project" value="TreeGrafter"/>
</dbReference>
<feature type="domain" description="Sodium/calcium exchanger membrane region" evidence="10">
    <location>
        <begin position="15"/>
        <end position="111"/>
    </location>
</feature>
<comment type="catalytic activity">
    <reaction evidence="8">
        <text>Ca(2+)(out) + K(+)(out) + 4 Na(+)(in) = Ca(2+)(in) + K(+)(in) + 4 Na(+)(out)</text>
        <dbReference type="Rhea" id="RHEA:69967"/>
        <dbReference type="ChEBI" id="CHEBI:29101"/>
        <dbReference type="ChEBI" id="CHEBI:29103"/>
        <dbReference type="ChEBI" id="CHEBI:29108"/>
    </reaction>
</comment>
<keyword evidence="4" id="KW-0109">Calcium transport</keyword>
<feature type="transmembrane region" description="Helical" evidence="9">
    <location>
        <begin position="12"/>
        <end position="34"/>
    </location>
</feature>